<dbReference type="GO" id="GO:0050992">
    <property type="term" value="P:dimethylallyl diphosphate biosynthetic process"/>
    <property type="evidence" value="ECO:0007669"/>
    <property type="project" value="UniProtKB-UniPathway"/>
</dbReference>
<accession>A0A067EFT7</accession>
<dbReference type="Gene3D" id="3.90.79.10">
    <property type="entry name" value="Nucleoside Triphosphate Pyrophosphohydrolase"/>
    <property type="match status" value="1"/>
</dbReference>
<dbReference type="SMR" id="A0A067EFT7"/>
<protein>
    <recommendedName>
        <fullName evidence="4">isopentenyl-diphosphate Delta-isomerase</fullName>
        <ecNumber evidence="4">5.3.3.2</ecNumber>
    </recommendedName>
</protein>
<keyword evidence="7" id="KW-0413">Isomerase</keyword>
<dbReference type="PANTHER" id="PTHR10885:SF17">
    <property type="entry name" value="ISOPENTENYL-DIPHOSPHATE DELTA-ISOMERASE I, CHLOROPLASTIC"/>
    <property type="match status" value="1"/>
</dbReference>
<dbReference type="PROSITE" id="PS51462">
    <property type="entry name" value="NUDIX"/>
    <property type="match status" value="1"/>
</dbReference>
<name>A0A067EFT7_CITSI</name>
<dbReference type="GO" id="GO:0015995">
    <property type="term" value="P:chlorophyll biosynthetic process"/>
    <property type="evidence" value="ECO:0007669"/>
    <property type="project" value="UniProtKB-UniPathway"/>
</dbReference>
<evidence type="ECO:0000256" key="5">
    <source>
        <dbReference type="ARBA" id="ARBA00023171"/>
    </source>
</evidence>
<dbReference type="UniPathway" id="UPA00059">
    <property type="reaction ID" value="UER00104"/>
</dbReference>
<dbReference type="PANTHER" id="PTHR10885">
    <property type="entry name" value="ISOPENTENYL-DIPHOSPHATE DELTA-ISOMERASE"/>
    <property type="match status" value="1"/>
</dbReference>
<dbReference type="NCBIfam" id="TIGR02150">
    <property type="entry name" value="IPP_isom_1"/>
    <property type="match status" value="1"/>
</dbReference>
<dbReference type="Pfam" id="PF00293">
    <property type="entry name" value="NUDIX"/>
    <property type="match status" value="1"/>
</dbReference>
<dbReference type="Proteomes" id="UP000027120">
    <property type="component" value="Unassembled WGS sequence"/>
</dbReference>
<evidence type="ECO:0000256" key="3">
    <source>
        <dbReference type="ARBA" id="ARBA00007579"/>
    </source>
</evidence>
<evidence type="ECO:0000256" key="2">
    <source>
        <dbReference type="ARBA" id="ARBA00005173"/>
    </source>
</evidence>
<dbReference type="EMBL" id="KK785002">
    <property type="protein sequence ID" value="KDO54054.1"/>
    <property type="molecule type" value="Genomic_DNA"/>
</dbReference>
<gene>
    <name evidence="9" type="ORF">CISIN_1g022053mg</name>
</gene>
<dbReference type="InterPro" id="IPR015797">
    <property type="entry name" value="NUDIX_hydrolase-like_dom_sf"/>
</dbReference>
<evidence type="ECO:0000313" key="10">
    <source>
        <dbReference type="Proteomes" id="UP000027120"/>
    </source>
</evidence>
<organism evidence="9 10">
    <name type="scientific">Citrus sinensis</name>
    <name type="common">Sweet orange</name>
    <name type="synonym">Citrus aurantium var. sinensis</name>
    <dbReference type="NCBI Taxonomy" id="2711"/>
    <lineage>
        <taxon>Eukaryota</taxon>
        <taxon>Viridiplantae</taxon>
        <taxon>Streptophyta</taxon>
        <taxon>Embryophyta</taxon>
        <taxon>Tracheophyta</taxon>
        <taxon>Spermatophyta</taxon>
        <taxon>Magnoliopsida</taxon>
        <taxon>eudicotyledons</taxon>
        <taxon>Gunneridae</taxon>
        <taxon>Pentapetalae</taxon>
        <taxon>rosids</taxon>
        <taxon>malvids</taxon>
        <taxon>Sapindales</taxon>
        <taxon>Rutaceae</taxon>
        <taxon>Aurantioideae</taxon>
        <taxon>Citrus</taxon>
    </lineage>
</organism>
<comment type="similarity">
    <text evidence="3">Belongs to the IPP isomerase type 1 family.</text>
</comment>
<dbReference type="AlphaFoldDB" id="A0A067EFT7"/>
<dbReference type="CDD" id="cd02885">
    <property type="entry name" value="NUDIX_IPP_Isomerase"/>
    <property type="match status" value="1"/>
</dbReference>
<keyword evidence="5" id="KW-0149">Chlorophyll biosynthesis</keyword>
<evidence type="ECO:0000256" key="7">
    <source>
        <dbReference type="ARBA" id="ARBA00023235"/>
    </source>
</evidence>
<evidence type="ECO:0000313" key="9">
    <source>
        <dbReference type="EMBL" id="KDO54054.1"/>
    </source>
</evidence>
<dbReference type="EC" id="5.3.3.2" evidence="4"/>
<dbReference type="InterPro" id="IPR000086">
    <property type="entry name" value="NUDIX_hydrolase_dom"/>
</dbReference>
<dbReference type="UniPathway" id="UPA00668"/>
<evidence type="ECO:0000256" key="4">
    <source>
        <dbReference type="ARBA" id="ARBA00012057"/>
    </source>
</evidence>
<sequence length="224" mass="25142">MSTTTLYNCATTKLCSSLINNSSSFSKSRLFFSSSHFAPRVSSIRRPLSLRGASRSSSSSSSARAISTMGDATTDAGMDAVQRRLMFEDECILVDENDRVVGHENKYNCHLMEKIESLNLLHRAFSVFLFNSKYELLLQQRSGTKVTFPLVWTNTCCSHPLYRESELIEENALGVRNAAQRKLLDELGICAEDVPVDEFTPLGRILYKAPSDGKWGEHERNVFI</sequence>
<dbReference type="GO" id="GO:0004452">
    <property type="term" value="F:isopentenyl-diphosphate delta-isomerase activity"/>
    <property type="evidence" value="ECO:0007669"/>
    <property type="project" value="UniProtKB-EC"/>
</dbReference>
<keyword evidence="10" id="KW-1185">Reference proteome</keyword>
<dbReference type="GO" id="GO:0008299">
    <property type="term" value="P:isoprenoid biosynthetic process"/>
    <property type="evidence" value="ECO:0007669"/>
    <property type="project" value="UniProtKB-KW"/>
</dbReference>
<feature type="domain" description="Nudix hydrolase" evidence="8">
    <location>
        <begin position="120"/>
        <end position="224"/>
    </location>
</feature>
<reference evidence="9 10" key="1">
    <citation type="submission" date="2014-04" db="EMBL/GenBank/DDBJ databases">
        <authorList>
            <consortium name="International Citrus Genome Consortium"/>
            <person name="Gmitter F."/>
            <person name="Chen C."/>
            <person name="Farmerie W."/>
            <person name="Harkins T."/>
            <person name="Desany B."/>
            <person name="Mohiuddin M."/>
            <person name="Kodira C."/>
            <person name="Borodovsky M."/>
            <person name="Lomsadze A."/>
            <person name="Burns P."/>
            <person name="Jenkins J."/>
            <person name="Prochnik S."/>
            <person name="Shu S."/>
            <person name="Chapman J."/>
            <person name="Pitluck S."/>
            <person name="Schmutz J."/>
            <person name="Rokhsar D."/>
        </authorList>
    </citation>
    <scope>NUCLEOTIDE SEQUENCE</scope>
</reference>
<proteinExistence type="inferred from homology"/>
<comment type="pathway">
    <text evidence="2">Porphyrin-containing compound metabolism; chlorophyll biosynthesis.</text>
</comment>
<evidence type="ECO:0000259" key="8">
    <source>
        <dbReference type="PROSITE" id="PS51462"/>
    </source>
</evidence>
<evidence type="ECO:0000256" key="1">
    <source>
        <dbReference type="ARBA" id="ARBA00004826"/>
    </source>
</evidence>
<dbReference type="InterPro" id="IPR011876">
    <property type="entry name" value="IsopentenylPP_isomerase_typ1"/>
</dbReference>
<keyword evidence="6" id="KW-0414">Isoprene biosynthesis</keyword>
<dbReference type="SUPFAM" id="SSF55811">
    <property type="entry name" value="Nudix"/>
    <property type="match status" value="1"/>
</dbReference>
<evidence type="ECO:0000256" key="6">
    <source>
        <dbReference type="ARBA" id="ARBA00023229"/>
    </source>
</evidence>
<comment type="pathway">
    <text evidence="1">Isoprenoid biosynthesis; dimethylallyl diphosphate biosynthesis; dimethylallyl diphosphate from isopentenyl diphosphate: step 1/1.</text>
</comment>